<evidence type="ECO:0000313" key="2">
    <source>
        <dbReference type="Proteomes" id="UP000579136"/>
    </source>
</evidence>
<dbReference type="EMBL" id="JACHHF010000003">
    <property type="protein sequence ID" value="MBB5175700.1"/>
    <property type="molecule type" value="Genomic_DNA"/>
</dbReference>
<reference evidence="1 2" key="1">
    <citation type="submission" date="2020-08" db="EMBL/GenBank/DDBJ databases">
        <title>Genomic Encyclopedia of Type Strains, Phase IV (KMG-IV): sequencing the most valuable type-strain genomes for metagenomic binning, comparative biology and taxonomic classification.</title>
        <authorList>
            <person name="Goeker M."/>
        </authorList>
    </citation>
    <scope>NUCLEOTIDE SEQUENCE [LARGE SCALE GENOMIC DNA]</scope>
    <source>
        <strain evidence="1 2">DSM 19163</strain>
    </source>
</reference>
<name>A0A9Q2CYP4_9STAP</name>
<keyword evidence="1" id="KW-0456">Lyase</keyword>
<dbReference type="Gene3D" id="3.30.470.10">
    <property type="match status" value="1"/>
</dbReference>
<gene>
    <name evidence="1" type="ORF">HNQ45_000575</name>
</gene>
<keyword evidence="1" id="KW-0032">Aminotransferase</keyword>
<dbReference type="SUPFAM" id="SSF56752">
    <property type="entry name" value="D-aminoacid aminotransferase-like PLP-dependent enzymes"/>
    <property type="match status" value="1"/>
</dbReference>
<dbReference type="InterPro" id="IPR043131">
    <property type="entry name" value="BCAT-like_N"/>
</dbReference>
<keyword evidence="2" id="KW-1185">Reference proteome</keyword>
<dbReference type="GO" id="GO:0016829">
    <property type="term" value="F:lyase activity"/>
    <property type="evidence" value="ECO:0007669"/>
    <property type="project" value="UniProtKB-KW"/>
</dbReference>
<keyword evidence="1" id="KW-0808">Transferase</keyword>
<dbReference type="AlphaFoldDB" id="A0A9Q2CYP4"/>
<sequence>MFSLIETMRLDNGEVKRLSYHKKRIDGAIHHFKLNAFDFEDALRSYVEKNGLYTGIYRLRVEYNNDLKITHDLLEDKEEVDANVLKMAPTDSEFLEYKTTVRSQYVTTTYPFALYYDSENRITEFNIGNVVVKEADGYYTPRENGLLNGVMRQFLIDSGKIKIRDYTLEEFIELYHEKKIDIYLINSLREWVKVNLHV</sequence>
<accession>A0A9Q2CYP4</accession>
<evidence type="ECO:0000313" key="1">
    <source>
        <dbReference type="EMBL" id="MBB5175700.1"/>
    </source>
</evidence>
<comment type="caution">
    <text evidence="1">The sequence shown here is derived from an EMBL/GenBank/DDBJ whole genome shotgun (WGS) entry which is preliminary data.</text>
</comment>
<dbReference type="Proteomes" id="UP000579136">
    <property type="component" value="Unassembled WGS sequence"/>
</dbReference>
<proteinExistence type="predicted"/>
<dbReference type="InterPro" id="IPR001544">
    <property type="entry name" value="Aminotrans_IV"/>
</dbReference>
<organism evidence="1 2">
    <name type="scientific">Nosocomiicoccus ampullae</name>
    <dbReference type="NCBI Taxonomy" id="489910"/>
    <lineage>
        <taxon>Bacteria</taxon>
        <taxon>Bacillati</taxon>
        <taxon>Bacillota</taxon>
        <taxon>Bacilli</taxon>
        <taxon>Bacillales</taxon>
        <taxon>Staphylococcaceae</taxon>
        <taxon>Nosocomiicoccus</taxon>
    </lineage>
</organism>
<dbReference type="InterPro" id="IPR043132">
    <property type="entry name" value="BCAT-like_C"/>
</dbReference>
<protein>
    <submittedName>
        <fullName evidence="1">Branched-subunit amino acid aminotransferase/4-amino-4-deoxychorismate lyase</fullName>
    </submittedName>
</protein>
<dbReference type="Gene3D" id="3.20.10.10">
    <property type="entry name" value="D-amino Acid Aminotransferase, subunit A, domain 2"/>
    <property type="match status" value="1"/>
</dbReference>
<dbReference type="Pfam" id="PF01063">
    <property type="entry name" value="Aminotran_4"/>
    <property type="match status" value="1"/>
</dbReference>
<dbReference type="RefSeq" id="WP_183673237.1">
    <property type="nucleotide sequence ID" value="NZ_CBCRYX010000002.1"/>
</dbReference>
<dbReference type="GO" id="GO:0008483">
    <property type="term" value="F:transaminase activity"/>
    <property type="evidence" value="ECO:0007669"/>
    <property type="project" value="UniProtKB-KW"/>
</dbReference>
<dbReference type="InterPro" id="IPR036038">
    <property type="entry name" value="Aminotransferase-like"/>
</dbReference>